<evidence type="ECO:0000313" key="1">
    <source>
        <dbReference type="EMBL" id="OJT06594.1"/>
    </source>
</evidence>
<dbReference type="AlphaFoldDB" id="A0A1M2VG60"/>
<evidence type="ECO:0000313" key="2">
    <source>
        <dbReference type="Proteomes" id="UP000184267"/>
    </source>
</evidence>
<reference evidence="1 2" key="1">
    <citation type="submission" date="2016-10" db="EMBL/GenBank/DDBJ databases">
        <title>Genome sequence of the basidiomycete white-rot fungus Trametes pubescens.</title>
        <authorList>
            <person name="Makela M.R."/>
            <person name="Granchi Z."/>
            <person name="Peng M."/>
            <person name="De Vries R.P."/>
            <person name="Grigoriev I."/>
            <person name="Riley R."/>
            <person name="Hilden K."/>
        </authorList>
    </citation>
    <scope>NUCLEOTIDE SEQUENCE [LARGE SCALE GENOMIC DNA]</scope>
    <source>
        <strain evidence="1 2">FBCC735</strain>
    </source>
</reference>
<proteinExistence type="predicted"/>
<name>A0A1M2VG60_TRAPU</name>
<sequence length="65" mass="7319">MSMYAVRHADTALSICVVSSSLFYESRICPHDLKRLCEKTHKRLLISAEALRSEPVKGASRDLKV</sequence>
<protein>
    <submittedName>
        <fullName evidence="1">Uncharacterized protein</fullName>
    </submittedName>
</protein>
<comment type="caution">
    <text evidence="1">The sequence shown here is derived from an EMBL/GenBank/DDBJ whole genome shotgun (WGS) entry which is preliminary data.</text>
</comment>
<gene>
    <name evidence="1" type="ORF">TRAPUB_2555</name>
</gene>
<accession>A0A1M2VG60</accession>
<keyword evidence="2" id="KW-1185">Reference proteome</keyword>
<organism evidence="1 2">
    <name type="scientific">Trametes pubescens</name>
    <name type="common">White-rot fungus</name>
    <dbReference type="NCBI Taxonomy" id="154538"/>
    <lineage>
        <taxon>Eukaryota</taxon>
        <taxon>Fungi</taxon>
        <taxon>Dikarya</taxon>
        <taxon>Basidiomycota</taxon>
        <taxon>Agaricomycotina</taxon>
        <taxon>Agaricomycetes</taxon>
        <taxon>Polyporales</taxon>
        <taxon>Polyporaceae</taxon>
        <taxon>Trametes</taxon>
    </lineage>
</organism>
<dbReference type="EMBL" id="MNAD01001293">
    <property type="protein sequence ID" value="OJT06594.1"/>
    <property type="molecule type" value="Genomic_DNA"/>
</dbReference>
<dbReference type="Proteomes" id="UP000184267">
    <property type="component" value="Unassembled WGS sequence"/>
</dbReference>